<feature type="compositionally biased region" description="Polar residues" evidence="8">
    <location>
        <begin position="555"/>
        <end position="572"/>
    </location>
</feature>
<gene>
    <name evidence="7 9" type="primary">mltG</name>
    <name evidence="9" type="ORF">QDX21_03295</name>
</gene>
<evidence type="ECO:0000313" key="10">
    <source>
        <dbReference type="Proteomes" id="UP001224674"/>
    </source>
</evidence>
<keyword evidence="2 7" id="KW-0812">Transmembrane</keyword>
<evidence type="ECO:0000256" key="3">
    <source>
        <dbReference type="ARBA" id="ARBA00022989"/>
    </source>
</evidence>
<evidence type="ECO:0000256" key="5">
    <source>
        <dbReference type="ARBA" id="ARBA00023239"/>
    </source>
</evidence>
<evidence type="ECO:0000256" key="4">
    <source>
        <dbReference type="ARBA" id="ARBA00023136"/>
    </source>
</evidence>
<dbReference type="Proteomes" id="UP001224674">
    <property type="component" value="Chromosome"/>
</dbReference>
<reference evidence="9 10" key="1">
    <citation type="submission" date="2023-03" db="EMBL/GenBank/DDBJ databases">
        <title>Complete genome sequences of several Auritidibacter ignavus strains isolated from ear infections.</title>
        <authorList>
            <person name="Baehr T."/>
            <person name="Baumhoegger A.M."/>
        </authorList>
    </citation>
    <scope>NUCLEOTIDE SEQUENCE [LARGE SCALE GENOMIC DNA]</scope>
    <source>
        <strain evidence="9 10">BABAE-6</strain>
    </source>
</reference>
<dbReference type="EC" id="4.2.2.29" evidence="7"/>
<feature type="compositionally biased region" description="Low complexity" evidence="8">
    <location>
        <begin position="133"/>
        <end position="148"/>
    </location>
</feature>
<feature type="transmembrane region" description="Helical" evidence="7">
    <location>
        <begin position="206"/>
        <end position="227"/>
    </location>
</feature>
<dbReference type="InterPro" id="IPR003770">
    <property type="entry name" value="MLTG-like"/>
</dbReference>
<dbReference type="HAMAP" id="MF_02065">
    <property type="entry name" value="MltG"/>
    <property type="match status" value="1"/>
</dbReference>
<dbReference type="GO" id="GO:0005886">
    <property type="term" value="C:plasma membrane"/>
    <property type="evidence" value="ECO:0007669"/>
    <property type="project" value="UniProtKB-SubCell"/>
</dbReference>
<name>A0AAJ6APG8_9MICC</name>
<feature type="compositionally biased region" description="Basic and acidic residues" evidence="8">
    <location>
        <begin position="17"/>
        <end position="34"/>
    </location>
</feature>
<dbReference type="GO" id="GO:0071555">
    <property type="term" value="P:cell wall organization"/>
    <property type="evidence" value="ECO:0007669"/>
    <property type="project" value="UniProtKB-KW"/>
</dbReference>
<keyword evidence="4 7" id="KW-0472">Membrane</keyword>
<keyword evidence="10" id="KW-1185">Reference proteome</keyword>
<keyword evidence="1 7" id="KW-1003">Cell membrane</keyword>
<dbReference type="GeneID" id="83695047"/>
<dbReference type="EMBL" id="CP122566">
    <property type="protein sequence ID" value="WGH93836.1"/>
    <property type="molecule type" value="Genomic_DNA"/>
</dbReference>
<feature type="site" description="Important for catalytic activity" evidence="7">
    <location>
        <position position="420"/>
    </location>
</feature>
<dbReference type="NCBIfam" id="TIGR00247">
    <property type="entry name" value="endolytic transglycosylase MltG"/>
    <property type="match status" value="1"/>
</dbReference>
<keyword evidence="5 7" id="KW-0456">Lyase</keyword>
<evidence type="ECO:0000313" key="9">
    <source>
        <dbReference type="EMBL" id="WGH93836.1"/>
    </source>
</evidence>
<sequence length="572" mass="62253">MTDEQSAGTGSPSEQRPMTRRERREREQAAELARRAQQIRADASEDGVATTPEQTTQTAQAYNQAEGGTQTDEPAPMTRRQRWAALRAASVADEDLSGNAPAPVPATEHASEPDHDRAEPEHNTSQPTHYEADQNQDLGDLDPLPQDGRQYPGFDAEESDHDHADDDEDEELEALGYLTVADGSGKYTVVNEEKAAERAKRRRRRYLVLAASFVVFVGLLAVVGIGLRQLIPGTNADYEGPGGEPVTFTVNPGEGPIVIGDRLVEEDIVASTGAFTDALDEAQSVQDIQPGDYEMKRQMSASEAADRLLGIGDPGVNYVAVNSGTRIDAVYESIADATQYSVEEVEEAATDPTAYGLPEQAESLEGYIATGEYRFDVDASPEEILQLMIEPTMEEFDRLGITDEDDQFDLVTIASILQAEARTDDFQTVSGIIRNRLDPSNPETAGYLQIDATVIYGLGTQSLQFTAEDREDASNEYNTYAHRGLPPGPIGSPSLEALDAAAEPEDNDYYYWVTVNIETGETKFAATLEEHNENVDEYRQYCQDNPEMCGGGSNDDPSAPSTDGESVDNGAQ</sequence>
<evidence type="ECO:0000256" key="8">
    <source>
        <dbReference type="SAM" id="MobiDB-lite"/>
    </source>
</evidence>
<evidence type="ECO:0000256" key="2">
    <source>
        <dbReference type="ARBA" id="ARBA00022692"/>
    </source>
</evidence>
<feature type="region of interest" description="Disordered" evidence="8">
    <location>
        <begin position="543"/>
        <end position="572"/>
    </location>
</feature>
<feature type="region of interest" description="Disordered" evidence="8">
    <location>
        <begin position="1"/>
        <end position="168"/>
    </location>
</feature>
<keyword evidence="3 7" id="KW-1133">Transmembrane helix</keyword>
<comment type="catalytic activity">
    <reaction evidence="7">
        <text>a peptidoglycan chain = a peptidoglycan chain with N-acetyl-1,6-anhydromuramyl-[peptide] at the reducing end + a peptidoglycan chain with N-acetylglucosamine at the non-reducing end.</text>
        <dbReference type="EC" id="4.2.2.29"/>
    </reaction>
</comment>
<comment type="similarity">
    <text evidence="7">Belongs to the transglycosylase MltG family.</text>
</comment>
<feature type="compositionally biased region" description="Acidic residues" evidence="8">
    <location>
        <begin position="155"/>
        <end position="168"/>
    </location>
</feature>
<dbReference type="GO" id="GO:0008932">
    <property type="term" value="F:lytic endotransglycosylase activity"/>
    <property type="evidence" value="ECO:0007669"/>
    <property type="project" value="UniProtKB-UniRule"/>
</dbReference>
<proteinExistence type="inferred from homology"/>
<keyword evidence="6 7" id="KW-0961">Cell wall biogenesis/degradation</keyword>
<evidence type="ECO:0000256" key="6">
    <source>
        <dbReference type="ARBA" id="ARBA00023316"/>
    </source>
</evidence>
<feature type="compositionally biased region" description="Low complexity" evidence="8">
    <location>
        <begin position="49"/>
        <end position="65"/>
    </location>
</feature>
<organism evidence="9 10">
    <name type="scientific">Auritidibacter ignavus</name>
    <dbReference type="NCBI Taxonomy" id="678932"/>
    <lineage>
        <taxon>Bacteria</taxon>
        <taxon>Bacillati</taxon>
        <taxon>Actinomycetota</taxon>
        <taxon>Actinomycetes</taxon>
        <taxon>Micrococcales</taxon>
        <taxon>Micrococcaceae</taxon>
        <taxon>Auritidibacter</taxon>
    </lineage>
</organism>
<dbReference type="PANTHER" id="PTHR30518">
    <property type="entry name" value="ENDOLYTIC MUREIN TRANSGLYCOSYLASE"/>
    <property type="match status" value="1"/>
</dbReference>
<dbReference type="AlphaFoldDB" id="A0AAJ6APG8"/>
<dbReference type="GO" id="GO:0009252">
    <property type="term" value="P:peptidoglycan biosynthetic process"/>
    <property type="evidence" value="ECO:0007669"/>
    <property type="project" value="UniProtKB-UniRule"/>
</dbReference>
<feature type="compositionally biased region" description="Polar residues" evidence="8">
    <location>
        <begin position="1"/>
        <end position="13"/>
    </location>
</feature>
<comment type="function">
    <text evidence="7">Functions as a peptidoglycan terminase that cleaves nascent peptidoglycan strands endolytically to terminate their elongation.</text>
</comment>
<dbReference type="Pfam" id="PF02618">
    <property type="entry name" value="YceG"/>
    <property type="match status" value="1"/>
</dbReference>
<feature type="compositionally biased region" description="Basic and acidic residues" evidence="8">
    <location>
        <begin position="109"/>
        <end position="122"/>
    </location>
</feature>
<evidence type="ECO:0000256" key="7">
    <source>
        <dbReference type="HAMAP-Rule" id="MF_02065"/>
    </source>
</evidence>
<accession>A0AAJ6APG8</accession>
<dbReference type="PANTHER" id="PTHR30518:SF2">
    <property type="entry name" value="ENDOLYTIC MUREIN TRANSGLYCOSYLASE"/>
    <property type="match status" value="1"/>
</dbReference>
<dbReference type="RefSeq" id="WP_110110300.1">
    <property type="nucleotide sequence ID" value="NZ_CP122563.1"/>
</dbReference>
<protein>
    <recommendedName>
        <fullName evidence="7">Endolytic murein transglycosylase</fullName>
        <ecNumber evidence="7">4.2.2.29</ecNumber>
    </recommendedName>
    <alternativeName>
        <fullName evidence="7">Peptidoglycan lytic transglycosylase</fullName>
    </alternativeName>
    <alternativeName>
        <fullName evidence="7">Peptidoglycan polymerization terminase</fullName>
    </alternativeName>
</protein>
<comment type="subcellular location">
    <subcellularLocation>
        <location evidence="7">Cell membrane</location>
        <topology evidence="7">Single-pass membrane protein</topology>
    </subcellularLocation>
</comment>
<dbReference type="Gene3D" id="3.30.160.60">
    <property type="entry name" value="Classic Zinc Finger"/>
    <property type="match status" value="1"/>
</dbReference>
<dbReference type="Gene3D" id="3.30.1490.480">
    <property type="entry name" value="Endolytic murein transglycosylase"/>
    <property type="match status" value="1"/>
</dbReference>
<evidence type="ECO:0000256" key="1">
    <source>
        <dbReference type="ARBA" id="ARBA00022475"/>
    </source>
</evidence>